<feature type="domain" description="3-hydroxyisobutyrate dehydrogenase-like NAD-binding" evidence="13">
    <location>
        <begin position="164"/>
        <end position="291"/>
    </location>
</feature>
<dbReference type="FunFam" id="1.10.1040.10:FF:000006">
    <property type="entry name" value="3-hydroxyisobutyrate dehydrogenase"/>
    <property type="match status" value="1"/>
</dbReference>
<keyword evidence="16" id="KW-1185">Reference proteome</keyword>
<dbReference type="GO" id="GO:0050661">
    <property type="term" value="F:NADP binding"/>
    <property type="evidence" value="ECO:0007669"/>
    <property type="project" value="InterPro"/>
</dbReference>
<evidence type="ECO:0000313" key="15">
    <source>
        <dbReference type="Proteomes" id="UP000095284"/>
    </source>
</evidence>
<comment type="catalytic activity">
    <reaction evidence="9 11">
        <text>3-hydroxy-2-methylpropanoate + NAD(+) = 2-methyl-3-oxopropanoate + NADH + H(+)</text>
        <dbReference type="Rhea" id="RHEA:17681"/>
        <dbReference type="ChEBI" id="CHEBI:11805"/>
        <dbReference type="ChEBI" id="CHEBI:15378"/>
        <dbReference type="ChEBI" id="CHEBI:57540"/>
        <dbReference type="ChEBI" id="CHEBI:57700"/>
        <dbReference type="ChEBI" id="CHEBI:57945"/>
        <dbReference type="EC" id="1.1.1.31"/>
    </reaction>
</comment>
<keyword evidence="5" id="KW-0809">Transit peptide</keyword>
<dbReference type="Pfam" id="PF14833">
    <property type="entry name" value="NAD_binding_11"/>
    <property type="match status" value="1"/>
</dbReference>
<dbReference type="GO" id="GO:0008442">
    <property type="term" value="F:3-hydroxyisobutyrate dehydrogenase activity"/>
    <property type="evidence" value="ECO:0007669"/>
    <property type="project" value="UniProtKB-EC"/>
</dbReference>
<evidence type="ECO:0000259" key="12">
    <source>
        <dbReference type="Pfam" id="PF03446"/>
    </source>
</evidence>
<dbReference type="InterPro" id="IPR036291">
    <property type="entry name" value="NAD(P)-bd_dom_sf"/>
</dbReference>
<protein>
    <recommendedName>
        <fullName evidence="11">3-hydroxyisobutyrate dehydrogenase</fullName>
        <shortName evidence="11">HIBADH</shortName>
        <ecNumber evidence="11">1.1.1.31</ecNumber>
    </recommendedName>
</protein>
<dbReference type="Proteomes" id="UP000582659">
    <property type="component" value="Unassembled WGS sequence"/>
</dbReference>
<dbReference type="InterPro" id="IPR011548">
    <property type="entry name" value="HIBADH"/>
</dbReference>
<dbReference type="Gene3D" id="3.40.50.720">
    <property type="entry name" value="NAD(P)-binding Rossmann-like Domain"/>
    <property type="match status" value="1"/>
</dbReference>
<evidence type="ECO:0000256" key="3">
    <source>
        <dbReference type="ARBA" id="ARBA00006013"/>
    </source>
</evidence>
<comment type="subcellular location">
    <subcellularLocation>
        <location evidence="1">Mitochondrion</location>
    </subcellularLocation>
</comment>
<gene>
    <name evidence="14" type="ORF">BXYJ_LOCUS7418</name>
</gene>
<dbReference type="OrthoDB" id="435038at2759"/>
<dbReference type="Proteomes" id="UP000659654">
    <property type="component" value="Unassembled WGS sequence"/>
</dbReference>
<dbReference type="EMBL" id="CAJFDI010000003">
    <property type="protein sequence ID" value="CAD5222450.1"/>
    <property type="molecule type" value="Genomic_DNA"/>
</dbReference>
<dbReference type="GO" id="GO:0051287">
    <property type="term" value="F:NAD binding"/>
    <property type="evidence" value="ECO:0007669"/>
    <property type="project" value="InterPro"/>
</dbReference>
<organism evidence="15 17">
    <name type="scientific">Bursaphelenchus xylophilus</name>
    <name type="common">Pinewood nematode worm</name>
    <name type="synonym">Aphelenchoides xylophilus</name>
    <dbReference type="NCBI Taxonomy" id="6326"/>
    <lineage>
        <taxon>Eukaryota</taxon>
        <taxon>Metazoa</taxon>
        <taxon>Ecdysozoa</taxon>
        <taxon>Nematoda</taxon>
        <taxon>Chromadorea</taxon>
        <taxon>Rhabditida</taxon>
        <taxon>Tylenchina</taxon>
        <taxon>Tylenchomorpha</taxon>
        <taxon>Aphelenchoidea</taxon>
        <taxon>Aphelenchoididae</taxon>
        <taxon>Bursaphelenchus</taxon>
    </lineage>
</organism>
<evidence type="ECO:0000256" key="2">
    <source>
        <dbReference type="ARBA" id="ARBA00005109"/>
    </source>
</evidence>
<evidence type="ECO:0000256" key="6">
    <source>
        <dbReference type="ARBA" id="ARBA00023002"/>
    </source>
</evidence>
<reference evidence="17" key="1">
    <citation type="submission" date="2016-11" db="UniProtKB">
        <authorList>
            <consortium name="WormBaseParasite"/>
        </authorList>
    </citation>
    <scope>IDENTIFICATION</scope>
</reference>
<dbReference type="NCBIfam" id="TIGR01692">
    <property type="entry name" value="HIBADH"/>
    <property type="match status" value="1"/>
</dbReference>
<dbReference type="FunFam" id="3.40.50.720:FF:000119">
    <property type="entry name" value="3-hydroxyisobutyrate dehydrogenase"/>
    <property type="match status" value="1"/>
</dbReference>
<dbReference type="SUPFAM" id="SSF48179">
    <property type="entry name" value="6-phosphogluconate dehydrogenase C-terminal domain-like"/>
    <property type="match status" value="1"/>
</dbReference>
<dbReference type="UniPathway" id="UPA00362"/>
<evidence type="ECO:0000313" key="17">
    <source>
        <dbReference type="WBParaSite" id="BXY_1246600.1"/>
    </source>
</evidence>
<dbReference type="PANTHER" id="PTHR22981">
    <property type="entry name" value="3-HYDROXYISOBUTYRATE DEHYDROGENASE-RELATED"/>
    <property type="match status" value="1"/>
</dbReference>
<evidence type="ECO:0000313" key="16">
    <source>
        <dbReference type="Proteomes" id="UP000659654"/>
    </source>
</evidence>
<accession>A0A1I7SHF0</accession>
<evidence type="ECO:0000256" key="8">
    <source>
        <dbReference type="ARBA" id="ARBA00023128"/>
    </source>
</evidence>
<dbReference type="AlphaFoldDB" id="A0A1I7SHF0"/>
<keyword evidence="8" id="KW-0496">Mitochondrion</keyword>
<dbReference type="Gene3D" id="1.10.1040.10">
    <property type="entry name" value="N-(1-d-carboxylethyl)-l-norvaline Dehydrogenase, domain 2"/>
    <property type="match status" value="1"/>
</dbReference>
<evidence type="ECO:0000259" key="13">
    <source>
        <dbReference type="Pfam" id="PF14833"/>
    </source>
</evidence>
<dbReference type="eggNOG" id="KOG0409">
    <property type="taxonomic scope" value="Eukaryota"/>
</dbReference>
<dbReference type="WBParaSite" id="BXY_1246600.1">
    <property type="protein sequence ID" value="BXY_1246600.1"/>
    <property type="gene ID" value="BXY_1246600"/>
</dbReference>
<sequence length="296" mass="31441">MSVGFIGLGNMGAFMAKNLVKNGRQLVVYDVNKSVVESFKKLGVAVAKTPSEVGAESSTIFTMLPNSSHVEEVYSSKDGLFQTLKTDSLCVDCSTINPLVAKELALKVREKKSEFLDAPVSGGVTGAENATLTFMVGGTENAYQRALPFFQQMGKNSVHCGDVGTGQSVKICNNMLLGIHMIGVAETMNLGEKLGLDPKVLSAIINTSSGRCWSTDSYNPVPGVMENVPAARGYAGGFGNKLITKDLGLAQNAATEVGVPTPLGSLAHQIYRVLANSPEFGDKDFGSVYKFLKNQK</sequence>
<dbReference type="GO" id="GO:0006574">
    <property type="term" value="P:L-valine catabolic process"/>
    <property type="evidence" value="ECO:0007669"/>
    <property type="project" value="UniProtKB-UniPathway"/>
</dbReference>
<evidence type="ECO:0000256" key="9">
    <source>
        <dbReference type="ARBA" id="ARBA00049197"/>
    </source>
</evidence>
<dbReference type="InterPro" id="IPR029154">
    <property type="entry name" value="HIBADH-like_NADP-bd"/>
</dbReference>
<dbReference type="PIRSF" id="PIRSF000103">
    <property type="entry name" value="HIBADH"/>
    <property type="match status" value="1"/>
</dbReference>
<dbReference type="EC" id="1.1.1.31" evidence="11"/>
<evidence type="ECO:0000256" key="7">
    <source>
        <dbReference type="ARBA" id="ARBA00023027"/>
    </source>
</evidence>
<dbReference type="InterPro" id="IPR002204">
    <property type="entry name" value="3-OH-isobutyrate_DH-rel_CS"/>
</dbReference>
<dbReference type="InterPro" id="IPR008927">
    <property type="entry name" value="6-PGluconate_DH-like_C_sf"/>
</dbReference>
<evidence type="ECO:0000313" key="14">
    <source>
        <dbReference type="EMBL" id="CAD5222450.1"/>
    </source>
</evidence>
<dbReference type="PANTHER" id="PTHR22981:SF7">
    <property type="entry name" value="3-HYDROXYISOBUTYRATE DEHYDROGENASE, MITOCHONDRIAL"/>
    <property type="match status" value="1"/>
</dbReference>
<dbReference type="Pfam" id="PF03446">
    <property type="entry name" value="NAD_binding_2"/>
    <property type="match status" value="1"/>
</dbReference>
<keyword evidence="7 11" id="KW-0520">NAD</keyword>
<dbReference type="EMBL" id="CAJFCV020000003">
    <property type="protein sequence ID" value="CAG9110308.1"/>
    <property type="molecule type" value="Genomic_DNA"/>
</dbReference>
<dbReference type="GO" id="GO:0005739">
    <property type="term" value="C:mitochondrion"/>
    <property type="evidence" value="ECO:0007669"/>
    <property type="project" value="UniProtKB-SubCell"/>
</dbReference>
<comment type="similarity">
    <text evidence="3">Belongs to the HIBADH-related family. 3-hydroxyisobutyrate dehydrogenase subfamily.</text>
</comment>
<comment type="pathway">
    <text evidence="2 11">Amino-acid degradation; L-valine degradation.</text>
</comment>
<feature type="domain" description="6-phosphogluconate dehydrogenase NADP-binding" evidence="12">
    <location>
        <begin position="3"/>
        <end position="161"/>
    </location>
</feature>
<keyword evidence="4 11" id="KW-0101">Branched-chain amino acid catabolism</keyword>
<dbReference type="InterPro" id="IPR015815">
    <property type="entry name" value="HIBADH-related"/>
</dbReference>
<dbReference type="InterPro" id="IPR006115">
    <property type="entry name" value="6PGDH_NADP-bd"/>
</dbReference>
<evidence type="ECO:0000256" key="10">
    <source>
        <dbReference type="PIRSR" id="PIRSR000103-1"/>
    </source>
</evidence>
<name>A0A1I7SHF0_BURXY</name>
<dbReference type="SMR" id="A0A1I7SHF0"/>
<feature type="active site" evidence="10">
    <location>
        <position position="170"/>
    </location>
</feature>
<dbReference type="SUPFAM" id="SSF51735">
    <property type="entry name" value="NAD(P)-binding Rossmann-fold domains"/>
    <property type="match status" value="1"/>
</dbReference>
<dbReference type="PROSITE" id="PS00895">
    <property type="entry name" value="3_HYDROXYISOBUT_DH"/>
    <property type="match status" value="1"/>
</dbReference>
<dbReference type="Proteomes" id="UP000095284">
    <property type="component" value="Unplaced"/>
</dbReference>
<reference evidence="14" key="2">
    <citation type="submission" date="2020-09" db="EMBL/GenBank/DDBJ databases">
        <authorList>
            <person name="Kikuchi T."/>
        </authorList>
    </citation>
    <scope>NUCLEOTIDE SEQUENCE</scope>
    <source>
        <strain evidence="14">Ka4C1</strain>
    </source>
</reference>
<keyword evidence="6 11" id="KW-0560">Oxidoreductase</keyword>
<dbReference type="InterPro" id="IPR013328">
    <property type="entry name" value="6PGD_dom2"/>
</dbReference>
<evidence type="ECO:0000256" key="4">
    <source>
        <dbReference type="ARBA" id="ARBA00022456"/>
    </source>
</evidence>
<evidence type="ECO:0000256" key="5">
    <source>
        <dbReference type="ARBA" id="ARBA00022946"/>
    </source>
</evidence>
<evidence type="ECO:0000256" key="11">
    <source>
        <dbReference type="RuleBase" id="RU910714"/>
    </source>
</evidence>
<evidence type="ECO:0000256" key="1">
    <source>
        <dbReference type="ARBA" id="ARBA00004173"/>
    </source>
</evidence>
<proteinExistence type="inferred from homology"/>